<name>A0A381PQ41_9ZZZZ</name>
<dbReference type="SUPFAM" id="SSF89095">
    <property type="entry name" value="GatB/YqeY motif"/>
    <property type="match status" value="1"/>
</dbReference>
<dbReference type="InterPro" id="IPR023168">
    <property type="entry name" value="GatB_Yqey_C_2"/>
</dbReference>
<sequence length="123" mass="13982">MIAAIKDVMIAKKIKAEKKLPDNDLTAVLKKMVKQRNESCEIYKKAGRNELLNNEMSEIKIINEFLPKQLNEEETRKICLETIKNVGASSIKDIGKVMGALKKKYSDVLDFSKVSQIIKENLN</sequence>
<proteinExistence type="predicted"/>
<dbReference type="PANTHER" id="PTHR28055:SF1">
    <property type="entry name" value="ALTERED INHERITANCE OF MITOCHONDRIA PROTEIN 41, MITOCHONDRIAL"/>
    <property type="match status" value="1"/>
</dbReference>
<accession>A0A381PQ41</accession>
<evidence type="ECO:0000313" key="1">
    <source>
        <dbReference type="EMBL" id="SUZ68159.1"/>
    </source>
</evidence>
<dbReference type="Gene3D" id="1.10.1510.10">
    <property type="entry name" value="Uncharacterised protein YqeY/AIM41 PF09424, N-terminal domain"/>
    <property type="match status" value="1"/>
</dbReference>
<dbReference type="AlphaFoldDB" id="A0A381PQ41"/>
<reference evidence="1" key="1">
    <citation type="submission" date="2018-05" db="EMBL/GenBank/DDBJ databases">
        <authorList>
            <person name="Lanie J.A."/>
            <person name="Ng W.-L."/>
            <person name="Kazmierczak K.M."/>
            <person name="Andrzejewski T.M."/>
            <person name="Davidsen T.M."/>
            <person name="Wayne K.J."/>
            <person name="Tettelin H."/>
            <person name="Glass J.I."/>
            <person name="Rusch D."/>
            <person name="Podicherti R."/>
            <person name="Tsui H.-C.T."/>
            <person name="Winkler M.E."/>
        </authorList>
    </citation>
    <scope>NUCLEOTIDE SEQUENCE</scope>
</reference>
<dbReference type="InterPro" id="IPR003789">
    <property type="entry name" value="Asn/Gln_tRNA_amidoTrase-B-like"/>
</dbReference>
<dbReference type="Gene3D" id="1.10.10.410">
    <property type="match status" value="1"/>
</dbReference>
<dbReference type="PANTHER" id="PTHR28055">
    <property type="entry name" value="ALTERED INHERITANCE OF MITOCHONDRIA PROTEIN 41, MITOCHONDRIAL"/>
    <property type="match status" value="1"/>
</dbReference>
<dbReference type="GO" id="GO:0016884">
    <property type="term" value="F:carbon-nitrogen ligase activity, with glutamine as amido-N-donor"/>
    <property type="evidence" value="ECO:0007669"/>
    <property type="project" value="InterPro"/>
</dbReference>
<dbReference type="EMBL" id="UINC01001032">
    <property type="protein sequence ID" value="SUZ68159.1"/>
    <property type="molecule type" value="Genomic_DNA"/>
</dbReference>
<gene>
    <name evidence="1" type="ORF">METZ01_LOCUS21013</name>
</gene>
<dbReference type="InterPro" id="IPR019004">
    <property type="entry name" value="YqeY/Aim41"/>
</dbReference>
<evidence type="ECO:0008006" key="2">
    <source>
        <dbReference type="Google" id="ProtNLM"/>
    </source>
</evidence>
<dbReference type="InterPro" id="IPR042184">
    <property type="entry name" value="YqeY/Aim41_N"/>
</dbReference>
<organism evidence="1">
    <name type="scientific">marine metagenome</name>
    <dbReference type="NCBI Taxonomy" id="408172"/>
    <lineage>
        <taxon>unclassified sequences</taxon>
        <taxon>metagenomes</taxon>
        <taxon>ecological metagenomes</taxon>
    </lineage>
</organism>
<protein>
    <recommendedName>
        <fullName evidence="2">GatB/YqeY domain-containing protein</fullName>
    </recommendedName>
</protein>
<dbReference type="Pfam" id="PF09424">
    <property type="entry name" value="YqeY"/>
    <property type="match status" value="1"/>
</dbReference>